<sequence>MQYREPRWPTHADTRIEKGKGAFDGTIVNVGARGVGISSAMEVARGDRIQCEVLSRKAAGTVCWAADGVFGVWLDEPIPEAVLAQLRGMRRKLFDGSELDGIGKRPRDASAGRPRA</sequence>
<comment type="caution">
    <text evidence="3">The sequence shown here is derived from an EMBL/GenBank/DDBJ whole genome shotgun (WGS) entry which is preliminary data.</text>
</comment>
<feature type="domain" description="PilZ" evidence="2">
    <location>
        <begin position="4"/>
        <end position="86"/>
    </location>
</feature>
<dbReference type="InterPro" id="IPR009875">
    <property type="entry name" value="PilZ_domain"/>
</dbReference>
<keyword evidence="4" id="KW-1185">Reference proteome</keyword>
<dbReference type="GO" id="GO:0035438">
    <property type="term" value="F:cyclic-di-GMP binding"/>
    <property type="evidence" value="ECO:0007669"/>
    <property type="project" value="InterPro"/>
</dbReference>
<dbReference type="STRING" id="1675527.AIOL_000603"/>
<gene>
    <name evidence="3" type="ORF">AIOL_000603</name>
</gene>
<dbReference type="OrthoDB" id="7472137at2"/>
<dbReference type="AlphaFoldDB" id="A0A0J9H418"/>
<name>A0A0J9H418_9RHOB</name>
<organism evidence="3 4">
    <name type="scientific">Candidatus Rhodobacter oscarellae</name>
    <dbReference type="NCBI Taxonomy" id="1675527"/>
    <lineage>
        <taxon>Bacteria</taxon>
        <taxon>Pseudomonadati</taxon>
        <taxon>Pseudomonadota</taxon>
        <taxon>Alphaproteobacteria</taxon>
        <taxon>Rhodobacterales</taxon>
        <taxon>Rhodobacter group</taxon>
        <taxon>Rhodobacter</taxon>
    </lineage>
</organism>
<evidence type="ECO:0000313" key="3">
    <source>
        <dbReference type="EMBL" id="KMW60448.1"/>
    </source>
</evidence>
<dbReference type="SUPFAM" id="SSF141371">
    <property type="entry name" value="PilZ domain-like"/>
    <property type="match status" value="1"/>
</dbReference>
<feature type="compositionally biased region" description="Basic and acidic residues" evidence="1">
    <location>
        <begin position="101"/>
        <end position="110"/>
    </location>
</feature>
<dbReference type="Proteomes" id="UP000037178">
    <property type="component" value="Unassembled WGS sequence"/>
</dbReference>
<feature type="region of interest" description="Disordered" evidence="1">
    <location>
        <begin position="97"/>
        <end position="116"/>
    </location>
</feature>
<evidence type="ECO:0000256" key="1">
    <source>
        <dbReference type="SAM" id="MobiDB-lite"/>
    </source>
</evidence>
<dbReference type="Pfam" id="PF07238">
    <property type="entry name" value="PilZ"/>
    <property type="match status" value="1"/>
</dbReference>
<protein>
    <recommendedName>
        <fullName evidence="2">PilZ domain-containing protein</fullName>
    </recommendedName>
</protein>
<dbReference type="PATRIC" id="fig|1675527.3.peg.661"/>
<evidence type="ECO:0000313" key="4">
    <source>
        <dbReference type="Proteomes" id="UP000037178"/>
    </source>
</evidence>
<reference evidence="3 4" key="1">
    <citation type="submission" date="2015-06" db="EMBL/GenBank/DDBJ databases">
        <title>Draft genome sequence of an Alphaproteobacteria species associated to the Mediterranean sponge Oscarella lobularis.</title>
        <authorList>
            <person name="Jourda C."/>
            <person name="Santini S."/>
            <person name="Claverie J.-M."/>
        </authorList>
    </citation>
    <scope>NUCLEOTIDE SEQUENCE [LARGE SCALE GENOMIC DNA]</scope>
    <source>
        <strain evidence="3">IGS</strain>
    </source>
</reference>
<accession>A0A0J9H418</accession>
<dbReference type="EMBL" id="LFTY01000001">
    <property type="protein sequence ID" value="KMW60448.1"/>
    <property type="molecule type" value="Genomic_DNA"/>
</dbReference>
<evidence type="ECO:0000259" key="2">
    <source>
        <dbReference type="Pfam" id="PF07238"/>
    </source>
</evidence>
<proteinExistence type="predicted"/>
<dbReference type="RefSeq" id="WP_049641530.1">
    <property type="nucleotide sequence ID" value="NZ_LFTY01000001.1"/>
</dbReference>